<comment type="caution">
    <text evidence="5">The sequence shown here is derived from an EMBL/GenBank/DDBJ whole genome shotgun (WGS) entry which is preliminary data.</text>
</comment>
<protein>
    <recommendedName>
        <fullName evidence="4">Nudix hydrolase domain-containing protein</fullName>
    </recommendedName>
</protein>
<accession>X1QYL9</accession>
<evidence type="ECO:0000259" key="4">
    <source>
        <dbReference type="PROSITE" id="PS51462"/>
    </source>
</evidence>
<dbReference type="PRINTS" id="PR00502">
    <property type="entry name" value="NUDIXFAMILY"/>
</dbReference>
<dbReference type="InterPro" id="IPR015797">
    <property type="entry name" value="NUDIX_hydrolase-like_dom_sf"/>
</dbReference>
<keyword evidence="2" id="KW-0378">Hydrolase</keyword>
<dbReference type="PANTHER" id="PTHR43046:SF14">
    <property type="entry name" value="MUTT_NUDIX FAMILY PROTEIN"/>
    <property type="match status" value="1"/>
</dbReference>
<keyword evidence="3" id="KW-0472">Membrane</keyword>
<dbReference type="InterPro" id="IPR020476">
    <property type="entry name" value="Nudix_hydrolase"/>
</dbReference>
<dbReference type="Gene3D" id="3.90.79.10">
    <property type="entry name" value="Nucleoside Triphosphate Pyrophosphohydrolase"/>
    <property type="match status" value="1"/>
</dbReference>
<feature type="transmembrane region" description="Helical" evidence="3">
    <location>
        <begin position="104"/>
        <end position="122"/>
    </location>
</feature>
<dbReference type="EMBL" id="BARW01012754">
    <property type="protein sequence ID" value="GAI73378.1"/>
    <property type="molecule type" value="Genomic_DNA"/>
</dbReference>
<evidence type="ECO:0000313" key="5">
    <source>
        <dbReference type="EMBL" id="GAI73378.1"/>
    </source>
</evidence>
<sequence>MMEPIVNRKGDILLEFIHLANEEAIEPRTHSPLVASLVVAEHEGKVLLVFNRKRQNWELPSGRIEADESPRDCAIRELFEESGQSVNSLDFVGLAKIRVSNGNITFLAIYSACLVIISAFQANEEISMNTYWDFRSNIGYINEIDLSLVALVINH</sequence>
<dbReference type="SUPFAM" id="SSF55811">
    <property type="entry name" value="Nudix"/>
    <property type="match status" value="1"/>
</dbReference>
<keyword evidence="3" id="KW-1133">Transmembrane helix</keyword>
<dbReference type="PROSITE" id="PS00893">
    <property type="entry name" value="NUDIX_BOX"/>
    <property type="match status" value="1"/>
</dbReference>
<gene>
    <name evidence="5" type="ORF">S12H4_23837</name>
</gene>
<dbReference type="AlphaFoldDB" id="X1QYL9"/>
<dbReference type="InterPro" id="IPR020084">
    <property type="entry name" value="NUDIX_hydrolase_CS"/>
</dbReference>
<dbReference type="Pfam" id="PF00293">
    <property type="entry name" value="NUDIX"/>
    <property type="match status" value="1"/>
</dbReference>
<evidence type="ECO:0000256" key="3">
    <source>
        <dbReference type="SAM" id="Phobius"/>
    </source>
</evidence>
<evidence type="ECO:0000256" key="1">
    <source>
        <dbReference type="ARBA" id="ARBA00001946"/>
    </source>
</evidence>
<comment type="cofactor">
    <cofactor evidence="1">
        <name>Mg(2+)</name>
        <dbReference type="ChEBI" id="CHEBI:18420"/>
    </cofactor>
</comment>
<organism evidence="5">
    <name type="scientific">marine sediment metagenome</name>
    <dbReference type="NCBI Taxonomy" id="412755"/>
    <lineage>
        <taxon>unclassified sequences</taxon>
        <taxon>metagenomes</taxon>
        <taxon>ecological metagenomes</taxon>
    </lineage>
</organism>
<keyword evidence="3" id="KW-0812">Transmembrane</keyword>
<reference evidence="5" key="1">
    <citation type="journal article" date="2014" name="Front. Microbiol.">
        <title>High frequency of phylogenetically diverse reductive dehalogenase-homologous genes in deep subseafloor sedimentary metagenomes.</title>
        <authorList>
            <person name="Kawai M."/>
            <person name="Futagami T."/>
            <person name="Toyoda A."/>
            <person name="Takaki Y."/>
            <person name="Nishi S."/>
            <person name="Hori S."/>
            <person name="Arai W."/>
            <person name="Tsubouchi T."/>
            <person name="Morono Y."/>
            <person name="Uchiyama I."/>
            <person name="Ito T."/>
            <person name="Fujiyama A."/>
            <person name="Inagaki F."/>
            <person name="Takami H."/>
        </authorList>
    </citation>
    <scope>NUCLEOTIDE SEQUENCE</scope>
    <source>
        <strain evidence="5">Expedition CK06-06</strain>
    </source>
</reference>
<proteinExistence type="predicted"/>
<dbReference type="GO" id="GO:0016787">
    <property type="term" value="F:hydrolase activity"/>
    <property type="evidence" value="ECO:0007669"/>
    <property type="project" value="UniProtKB-KW"/>
</dbReference>
<name>X1QYL9_9ZZZZ</name>
<dbReference type="InterPro" id="IPR000086">
    <property type="entry name" value="NUDIX_hydrolase_dom"/>
</dbReference>
<dbReference type="PROSITE" id="PS51462">
    <property type="entry name" value="NUDIX"/>
    <property type="match status" value="1"/>
</dbReference>
<feature type="domain" description="Nudix hydrolase" evidence="4">
    <location>
        <begin position="29"/>
        <end position="155"/>
    </location>
</feature>
<dbReference type="PANTHER" id="PTHR43046">
    <property type="entry name" value="GDP-MANNOSE MANNOSYL HYDROLASE"/>
    <property type="match status" value="1"/>
</dbReference>
<evidence type="ECO:0000256" key="2">
    <source>
        <dbReference type="ARBA" id="ARBA00022801"/>
    </source>
</evidence>